<accession>A0A2A9DN34</accession>
<dbReference type="InterPro" id="IPR023494">
    <property type="entry name" value="Cyt_c_bgen_Ccs1/CcsB/ResB"/>
</dbReference>
<name>A0A2A9DN34_9CORY</name>
<keyword evidence="9" id="KW-1185">Reference proteome</keyword>
<reference evidence="8 9" key="1">
    <citation type="submission" date="2017-10" db="EMBL/GenBank/DDBJ databases">
        <title>Sequencing the genomes of 1000 actinobacteria strains.</title>
        <authorList>
            <person name="Klenk H.-P."/>
        </authorList>
    </citation>
    <scope>NUCLEOTIDE SEQUENCE [LARGE SCALE GENOMIC DNA]</scope>
    <source>
        <strain evidence="8 9">DSM 20688</strain>
    </source>
</reference>
<feature type="transmembrane region" description="Helical" evidence="6">
    <location>
        <begin position="75"/>
        <end position="93"/>
    </location>
</feature>
<dbReference type="Proteomes" id="UP000221653">
    <property type="component" value="Unassembled WGS sequence"/>
</dbReference>
<keyword evidence="5 6" id="KW-0472">Membrane</keyword>
<evidence type="ECO:0000259" key="7">
    <source>
        <dbReference type="Pfam" id="PF05140"/>
    </source>
</evidence>
<dbReference type="EMBL" id="PDJF01000001">
    <property type="protein sequence ID" value="PFG27309.1"/>
    <property type="molecule type" value="Genomic_DNA"/>
</dbReference>
<evidence type="ECO:0000256" key="5">
    <source>
        <dbReference type="ARBA" id="ARBA00023136"/>
    </source>
</evidence>
<keyword evidence="2 6" id="KW-0812">Transmembrane</keyword>
<sequence>MKVVKKYLRKAWNWLTSMRTALVLLFLLAVAAIPGALLPQRSLNEGNVIEYIENNGKLAEIYDKLQLFDVFESSWFTAIYVLLMISLIGCIIPRSWDHYKAMKTPPVRAPRILKRMPHFTEGVVEKQPEDFAATVRTRLKGWHVSEFSADEDRAGKRSISAEKGYAREFFNLVFHLSIVGVLVMAGLGRLVHYEGQVIVVTESGSNNAVALDQSTEFCNTSVSNFDSFQAGPLFDGTGLTPFCFVAHDFIADYLPNGQAEMFTSNISYATGEDIFSDQDTWEDYKLQVNHPLRLGNGDRVYLQGHGFAPTFTVKWPNGEIRTQTIQFRPDDLTYFLSSGVMRFDPPAGMYPDLYERRQNQLAIQGLFAPTAAWSGENGELLQSAFPEMRDPAVAIDIYRGDNGLDTGVGQSIFSLDTSLVHSGQLQKIERVNLTQGESVTLDDGTVLTFDGASEYANYQISRDPFQVWMLVFAVTMLASLMASLMIKRRRVWFRFEPVEGGTRVEVAGLARTDRAGWGSEFDEISREVLGLPDDDEDDPVVVE</sequence>
<dbReference type="GO" id="GO:0017004">
    <property type="term" value="P:cytochrome complex assembly"/>
    <property type="evidence" value="ECO:0007669"/>
    <property type="project" value="UniProtKB-KW"/>
</dbReference>
<evidence type="ECO:0000313" key="8">
    <source>
        <dbReference type="EMBL" id="PFG27309.1"/>
    </source>
</evidence>
<organism evidence="8 9">
    <name type="scientific">Corynebacterium renale</name>
    <dbReference type="NCBI Taxonomy" id="1724"/>
    <lineage>
        <taxon>Bacteria</taxon>
        <taxon>Bacillati</taxon>
        <taxon>Actinomycetota</taxon>
        <taxon>Actinomycetes</taxon>
        <taxon>Mycobacteriales</taxon>
        <taxon>Corynebacteriaceae</taxon>
        <taxon>Corynebacterium</taxon>
    </lineage>
</organism>
<dbReference type="Pfam" id="PF05140">
    <property type="entry name" value="ResB"/>
    <property type="match status" value="1"/>
</dbReference>
<comment type="subcellular location">
    <subcellularLocation>
        <location evidence="1">Membrane</location>
        <topology evidence="1">Multi-pass membrane protein</topology>
    </subcellularLocation>
</comment>
<feature type="transmembrane region" description="Helical" evidence="6">
    <location>
        <begin position="169"/>
        <end position="191"/>
    </location>
</feature>
<protein>
    <submittedName>
        <fullName evidence="8">Cytochrome c biogenesis protein</fullName>
    </submittedName>
</protein>
<evidence type="ECO:0000256" key="1">
    <source>
        <dbReference type="ARBA" id="ARBA00004141"/>
    </source>
</evidence>
<dbReference type="PANTHER" id="PTHR31566">
    <property type="entry name" value="CYTOCHROME C BIOGENESIS PROTEIN CCS1, CHLOROPLASTIC"/>
    <property type="match status" value="1"/>
</dbReference>
<evidence type="ECO:0000256" key="4">
    <source>
        <dbReference type="ARBA" id="ARBA00022989"/>
    </source>
</evidence>
<keyword evidence="3" id="KW-0201">Cytochrome c-type biogenesis</keyword>
<dbReference type="AlphaFoldDB" id="A0A2A9DN34"/>
<dbReference type="InterPro" id="IPR007816">
    <property type="entry name" value="ResB-like_domain"/>
</dbReference>
<evidence type="ECO:0000256" key="6">
    <source>
        <dbReference type="SAM" id="Phobius"/>
    </source>
</evidence>
<keyword evidence="4 6" id="KW-1133">Transmembrane helix</keyword>
<evidence type="ECO:0000313" key="9">
    <source>
        <dbReference type="Proteomes" id="UP000221653"/>
    </source>
</evidence>
<gene>
    <name evidence="8" type="ORF">ATK06_0364</name>
</gene>
<proteinExistence type="predicted"/>
<feature type="transmembrane region" description="Helical" evidence="6">
    <location>
        <begin position="467"/>
        <end position="486"/>
    </location>
</feature>
<dbReference type="STRING" id="1724.GCA_001044175_01657"/>
<feature type="domain" description="ResB-like" evidence="7">
    <location>
        <begin position="18"/>
        <end position="522"/>
    </location>
</feature>
<dbReference type="PANTHER" id="PTHR31566:SF0">
    <property type="entry name" value="CYTOCHROME C BIOGENESIS PROTEIN CCS1, CHLOROPLASTIC"/>
    <property type="match status" value="1"/>
</dbReference>
<evidence type="ECO:0000256" key="2">
    <source>
        <dbReference type="ARBA" id="ARBA00022692"/>
    </source>
</evidence>
<evidence type="ECO:0000256" key="3">
    <source>
        <dbReference type="ARBA" id="ARBA00022748"/>
    </source>
</evidence>
<dbReference type="GO" id="GO:0016020">
    <property type="term" value="C:membrane"/>
    <property type="evidence" value="ECO:0007669"/>
    <property type="project" value="UniProtKB-SubCell"/>
</dbReference>
<comment type="caution">
    <text evidence="8">The sequence shown here is derived from an EMBL/GenBank/DDBJ whole genome shotgun (WGS) entry which is preliminary data.</text>
</comment>